<dbReference type="InterPro" id="IPR001845">
    <property type="entry name" value="HTH_ArsR_DNA-bd_dom"/>
</dbReference>
<dbReference type="InterPro" id="IPR036390">
    <property type="entry name" value="WH_DNA-bd_sf"/>
</dbReference>
<dbReference type="OrthoDB" id="158835at2"/>
<sequence length="282" mass="32037">MKEYYSIERLDQLRAISDLLRLRIIDLLRERSMTVTQLGEILSMAPGRVHYHVRELEKVGLLQLAETREKGGVLEKYYLPIAREIDVASGLLLSDVPDAVLATVSSWFNQLRNGFLRTLRRTLQHQDEVLNAEFGMLHMYITGDELLHLNREIEALFKPYQVQRGLEGEMEISGTLILYPSSAERSTYDTRDSDEPVSQEHGGTTATAAYNVQMVGMVQYDKAALEQVLTQGRRLHMNIIGICRISDDVEAELADQAIESFSLIGKLEAPEGVRQVMLRKQM</sequence>
<dbReference type="GO" id="GO:0003700">
    <property type="term" value="F:DNA-binding transcription factor activity"/>
    <property type="evidence" value="ECO:0007669"/>
    <property type="project" value="InterPro"/>
</dbReference>
<dbReference type="Pfam" id="PF17723">
    <property type="entry name" value="RHH_8"/>
    <property type="match status" value="1"/>
</dbReference>
<dbReference type="CDD" id="cd00090">
    <property type="entry name" value="HTH_ARSR"/>
    <property type="match status" value="1"/>
</dbReference>
<dbReference type="Proteomes" id="UP000290365">
    <property type="component" value="Chromosome"/>
</dbReference>
<dbReference type="KEGG" id="kbs:EPA93_26695"/>
<dbReference type="SMART" id="SM00418">
    <property type="entry name" value="HTH_ARSR"/>
    <property type="match status" value="1"/>
</dbReference>
<dbReference type="Gene3D" id="1.10.10.10">
    <property type="entry name" value="Winged helix-like DNA-binding domain superfamily/Winged helix DNA-binding domain"/>
    <property type="match status" value="1"/>
</dbReference>
<dbReference type="AlphaFoldDB" id="A0A4P6JVK5"/>
<organism evidence="2 3">
    <name type="scientific">Ktedonosporobacter rubrisoli</name>
    <dbReference type="NCBI Taxonomy" id="2509675"/>
    <lineage>
        <taxon>Bacteria</taxon>
        <taxon>Bacillati</taxon>
        <taxon>Chloroflexota</taxon>
        <taxon>Ktedonobacteria</taxon>
        <taxon>Ktedonobacterales</taxon>
        <taxon>Ktedonosporobacteraceae</taxon>
        <taxon>Ktedonosporobacter</taxon>
    </lineage>
</organism>
<gene>
    <name evidence="2" type="ORF">EPA93_26695</name>
</gene>
<proteinExistence type="predicted"/>
<dbReference type="InterPro" id="IPR036388">
    <property type="entry name" value="WH-like_DNA-bd_sf"/>
</dbReference>
<protein>
    <submittedName>
        <fullName evidence="2">ArsR family transcriptional regulator</fullName>
    </submittedName>
</protein>
<feature type="domain" description="HTH arsR-type" evidence="1">
    <location>
        <begin position="11"/>
        <end position="93"/>
    </location>
</feature>
<dbReference type="InterPro" id="IPR041088">
    <property type="entry name" value="RHH_8"/>
</dbReference>
<evidence type="ECO:0000313" key="3">
    <source>
        <dbReference type="Proteomes" id="UP000290365"/>
    </source>
</evidence>
<evidence type="ECO:0000313" key="2">
    <source>
        <dbReference type="EMBL" id="QBD79382.1"/>
    </source>
</evidence>
<dbReference type="InterPro" id="IPR011991">
    <property type="entry name" value="ArsR-like_HTH"/>
</dbReference>
<evidence type="ECO:0000259" key="1">
    <source>
        <dbReference type="SMART" id="SM00418"/>
    </source>
</evidence>
<accession>A0A4P6JVK5</accession>
<dbReference type="SUPFAM" id="SSF46785">
    <property type="entry name" value="Winged helix' DNA-binding domain"/>
    <property type="match status" value="1"/>
</dbReference>
<reference evidence="2 3" key="1">
    <citation type="submission" date="2019-01" db="EMBL/GenBank/DDBJ databases">
        <title>Ktedonosporobacter rubrisoli SCAWS-G2.</title>
        <authorList>
            <person name="Huang Y."/>
            <person name="Yan B."/>
        </authorList>
    </citation>
    <scope>NUCLEOTIDE SEQUENCE [LARGE SCALE GENOMIC DNA]</scope>
    <source>
        <strain evidence="2 3">SCAWS-G2</strain>
    </source>
</reference>
<name>A0A4P6JVK5_KTERU</name>
<dbReference type="EMBL" id="CP035758">
    <property type="protein sequence ID" value="QBD79382.1"/>
    <property type="molecule type" value="Genomic_DNA"/>
</dbReference>
<dbReference type="RefSeq" id="WP_129890435.1">
    <property type="nucleotide sequence ID" value="NZ_CP035758.1"/>
</dbReference>
<dbReference type="Pfam" id="PF01022">
    <property type="entry name" value="HTH_5"/>
    <property type="match status" value="1"/>
</dbReference>
<keyword evidence="3" id="KW-1185">Reference proteome</keyword>